<dbReference type="CDD" id="cd09276">
    <property type="entry name" value="Rnase_HI_RT_non_LTR"/>
    <property type="match status" value="1"/>
</dbReference>
<gene>
    <name evidence="6" type="ORF">HIM_12062</name>
</gene>
<keyword evidence="7" id="KW-1185">Reference proteome</keyword>
<dbReference type="GO" id="GO:0004523">
    <property type="term" value="F:RNA-DNA hybrid ribonuclease activity"/>
    <property type="evidence" value="ECO:0007669"/>
    <property type="project" value="InterPro"/>
</dbReference>
<organism evidence="6 7">
    <name type="scientific">Hirsutella minnesotensis 3608</name>
    <dbReference type="NCBI Taxonomy" id="1043627"/>
    <lineage>
        <taxon>Eukaryota</taxon>
        <taxon>Fungi</taxon>
        <taxon>Dikarya</taxon>
        <taxon>Ascomycota</taxon>
        <taxon>Pezizomycotina</taxon>
        <taxon>Sordariomycetes</taxon>
        <taxon>Hypocreomycetidae</taxon>
        <taxon>Hypocreales</taxon>
        <taxon>Ophiocordycipitaceae</taxon>
        <taxon>Hirsutella</taxon>
    </lineage>
</organism>
<proteinExistence type="predicted"/>
<dbReference type="GO" id="GO:0003676">
    <property type="term" value="F:nucleic acid binding"/>
    <property type="evidence" value="ECO:0007669"/>
    <property type="project" value="InterPro"/>
</dbReference>
<evidence type="ECO:0000256" key="1">
    <source>
        <dbReference type="ARBA" id="ARBA00004173"/>
    </source>
</evidence>
<dbReference type="Pfam" id="PF00075">
    <property type="entry name" value="RNase_H"/>
    <property type="match status" value="1"/>
</dbReference>
<dbReference type="InterPro" id="IPR002156">
    <property type="entry name" value="RNaseH_domain"/>
</dbReference>
<feature type="region of interest" description="Disordered" evidence="3">
    <location>
        <begin position="1"/>
        <end position="57"/>
    </location>
</feature>
<feature type="domain" description="Reverse transcriptase" evidence="4">
    <location>
        <begin position="176"/>
        <end position="430"/>
    </location>
</feature>
<feature type="compositionally biased region" description="Polar residues" evidence="3">
    <location>
        <begin position="1"/>
        <end position="15"/>
    </location>
</feature>
<name>A0A0F7ZIF0_9HYPO</name>
<evidence type="ECO:0000256" key="3">
    <source>
        <dbReference type="SAM" id="MobiDB-lite"/>
    </source>
</evidence>
<dbReference type="PANTHER" id="PTHR33481">
    <property type="entry name" value="REVERSE TRANSCRIPTASE"/>
    <property type="match status" value="1"/>
</dbReference>
<dbReference type="Pfam" id="PF00078">
    <property type="entry name" value="RVT_1"/>
    <property type="match status" value="1"/>
</dbReference>
<evidence type="ECO:0000313" key="6">
    <source>
        <dbReference type="EMBL" id="KJZ68545.1"/>
    </source>
</evidence>
<dbReference type="GO" id="GO:0005739">
    <property type="term" value="C:mitochondrion"/>
    <property type="evidence" value="ECO:0007669"/>
    <property type="project" value="UniProtKB-SubCell"/>
</dbReference>
<dbReference type="SUPFAM" id="SSF53098">
    <property type="entry name" value="Ribonuclease H-like"/>
    <property type="match status" value="1"/>
</dbReference>
<dbReference type="Proteomes" id="UP000054481">
    <property type="component" value="Unassembled WGS sequence"/>
</dbReference>
<dbReference type="OrthoDB" id="4842715at2759"/>
<sequence length="933" mass="103090">MATASGSHADSNASRQGIRLPPDSAAHKSHLRPSYPTEAHRNDTLSPVQQQAQSISRTETLEAAVAEGAQLDEASIPRETTKTAENAPVSILEAATKIARDQTAAHNAKLTVLRVFSESFEQAAKQFTSDAENCIAKQVATKFLSFWTQSLAEFDEAQKPTYSSVVASGRKLQGQLAFTAPAPPQRKQHSTICLPARPPVAPPKEDLRVFVRLAADAPARNHERYAIRTHIAARRSAVDLVAALIHDIEEAFARKQVATLVTLDIQGAFDTVLRNRLVLRLREQGWPPNLARWVGSFMQDRSARIRYQDIVTDSSPLQCGLPQGSPVSPILFLLYTEPIYRLGISKGRFGYADDTAILCVGDSLDETSAEASRHVRELLAWGAANGISFDPEKTEVMHFSRTKPKTAPAVLHGEIEKRPDEAMRWLGVWLDSTLSFKTHVEKWTTKAQAVAFHLRRLTNTKHGPLSSAVRRAVCACVIPVLLYATEAWYPGPTCPRWTKPSKEGPSGIGNLVKKMSKALYTSLRAILPVWKTTPTNVLHREAGIPPVSLLLEARRMAFAARLKALDEAHPLVKRTSRPQGPAMTTNKLIKMKYRKPPRPFRTRLRRTDEMLPSCPRPALLERLFTDEQNAPLQSASKTETAKKSRFWLQALSPRTLAVYSDGSRSEDGHVGYGYVVHRDGSTVLSGKGCLGPAEVFDAEAKGALEGLKAALSLPDTDCIFVCLDNLATARCLRGTPSDSSQNVFFEFQSLARQHGSVEVHWIPGHADIPGNEEADALAKAGASLPEPADSAPTLAHLRKIARQRRKEAFKTWWRASAPDQYKTLDLTATTGCPPELALSRPLLHHLLAARTRHGDFADYHERFDHQDARLTCSCGRRKDPTHIFYCRKIAPRHRLRLTPSPPRAIARAIGEDFDKFVKLAKASSFFGGICPHH</sequence>
<evidence type="ECO:0000259" key="4">
    <source>
        <dbReference type="PROSITE" id="PS50878"/>
    </source>
</evidence>
<dbReference type="PANTHER" id="PTHR33481:SF1">
    <property type="entry name" value="ENDONUCLEASE_EXONUCLEASE_PHOSPHATASE DOMAIN-CONTAINING PROTEIN-RELATED"/>
    <property type="match status" value="1"/>
</dbReference>
<evidence type="ECO:0008006" key="8">
    <source>
        <dbReference type="Google" id="ProtNLM"/>
    </source>
</evidence>
<dbReference type="PROSITE" id="PS50878">
    <property type="entry name" value="RT_POL"/>
    <property type="match status" value="1"/>
</dbReference>
<keyword evidence="2" id="KW-0496">Mitochondrion</keyword>
<dbReference type="InterPro" id="IPR043502">
    <property type="entry name" value="DNA/RNA_pol_sf"/>
</dbReference>
<feature type="domain" description="RNase H type-1" evidence="5">
    <location>
        <begin position="652"/>
        <end position="783"/>
    </location>
</feature>
<dbReference type="InterPro" id="IPR036397">
    <property type="entry name" value="RNaseH_sf"/>
</dbReference>
<dbReference type="SUPFAM" id="SSF56672">
    <property type="entry name" value="DNA/RNA polymerases"/>
    <property type="match status" value="1"/>
</dbReference>
<dbReference type="InterPro" id="IPR012337">
    <property type="entry name" value="RNaseH-like_sf"/>
</dbReference>
<dbReference type="Gene3D" id="3.30.420.10">
    <property type="entry name" value="Ribonuclease H-like superfamily/Ribonuclease H"/>
    <property type="match status" value="1"/>
</dbReference>
<dbReference type="PROSITE" id="PS50879">
    <property type="entry name" value="RNASE_H_1"/>
    <property type="match status" value="1"/>
</dbReference>
<evidence type="ECO:0000259" key="5">
    <source>
        <dbReference type="PROSITE" id="PS50879"/>
    </source>
</evidence>
<dbReference type="AlphaFoldDB" id="A0A0F7ZIF0"/>
<dbReference type="InterPro" id="IPR000477">
    <property type="entry name" value="RT_dom"/>
</dbReference>
<accession>A0A0F7ZIF0</accession>
<protein>
    <recommendedName>
        <fullName evidence="8">RNase H type-1 domain-containing protein</fullName>
    </recommendedName>
</protein>
<reference evidence="6 7" key="1">
    <citation type="journal article" date="2014" name="Genome Biol. Evol.">
        <title>Comparative genomics and transcriptomics analyses reveal divergent lifestyle features of nematode endoparasitic fungus Hirsutella minnesotensis.</title>
        <authorList>
            <person name="Lai Y."/>
            <person name="Liu K."/>
            <person name="Zhang X."/>
            <person name="Zhang X."/>
            <person name="Li K."/>
            <person name="Wang N."/>
            <person name="Shu C."/>
            <person name="Wu Y."/>
            <person name="Wang C."/>
            <person name="Bushley K.E."/>
            <person name="Xiang M."/>
            <person name="Liu X."/>
        </authorList>
    </citation>
    <scope>NUCLEOTIDE SEQUENCE [LARGE SCALE GENOMIC DNA]</scope>
    <source>
        <strain evidence="6 7">3608</strain>
    </source>
</reference>
<comment type="subcellular location">
    <subcellularLocation>
        <location evidence="1">Mitochondrion</location>
    </subcellularLocation>
</comment>
<dbReference type="EMBL" id="KQ030867">
    <property type="protein sequence ID" value="KJZ68545.1"/>
    <property type="molecule type" value="Genomic_DNA"/>
</dbReference>
<evidence type="ECO:0000256" key="2">
    <source>
        <dbReference type="ARBA" id="ARBA00023128"/>
    </source>
</evidence>
<feature type="compositionally biased region" description="Polar residues" evidence="3">
    <location>
        <begin position="44"/>
        <end position="57"/>
    </location>
</feature>
<evidence type="ECO:0000313" key="7">
    <source>
        <dbReference type="Proteomes" id="UP000054481"/>
    </source>
</evidence>